<keyword evidence="5" id="KW-0136">Cellulose degradation</keyword>
<evidence type="ECO:0000313" key="10">
    <source>
        <dbReference type="EMBL" id="MBB5770038.1"/>
    </source>
</evidence>
<dbReference type="GO" id="GO:0008810">
    <property type="term" value="F:cellulase activity"/>
    <property type="evidence" value="ECO:0007669"/>
    <property type="project" value="UniProtKB-EC"/>
</dbReference>
<dbReference type="Gene3D" id="1.50.10.10">
    <property type="match status" value="1"/>
</dbReference>
<evidence type="ECO:0000256" key="1">
    <source>
        <dbReference type="ARBA" id="ARBA00000966"/>
    </source>
</evidence>
<keyword evidence="7 9" id="KW-0119">Carbohydrate metabolism</keyword>
<accession>A0A7W9L475</accession>
<dbReference type="RefSeq" id="WP_221414870.1">
    <property type="nucleotide sequence ID" value="NZ_JACHLJ010000001.1"/>
</dbReference>
<evidence type="ECO:0000256" key="6">
    <source>
        <dbReference type="ARBA" id="ARBA00023295"/>
    </source>
</evidence>
<evidence type="ECO:0000256" key="4">
    <source>
        <dbReference type="ARBA" id="ARBA00022801"/>
    </source>
</evidence>
<name>A0A7W9L475_BREVE</name>
<evidence type="ECO:0000256" key="7">
    <source>
        <dbReference type="ARBA" id="ARBA00023326"/>
    </source>
</evidence>
<dbReference type="InterPro" id="IPR002037">
    <property type="entry name" value="Glyco_hydro_8"/>
</dbReference>
<dbReference type="InterPro" id="IPR019834">
    <property type="entry name" value="Glyco_hydro_8_CS"/>
</dbReference>
<comment type="caution">
    <text evidence="10">The sequence shown here is derived from an EMBL/GenBank/DDBJ whole genome shotgun (WGS) entry which is preliminary data.</text>
</comment>
<evidence type="ECO:0000256" key="2">
    <source>
        <dbReference type="ARBA" id="ARBA00009209"/>
    </source>
</evidence>
<dbReference type="InterPro" id="IPR008928">
    <property type="entry name" value="6-hairpin_glycosidase_sf"/>
</dbReference>
<proteinExistence type="inferred from homology"/>
<dbReference type="PRINTS" id="PR00735">
    <property type="entry name" value="GLHYDRLASE8"/>
</dbReference>
<gene>
    <name evidence="10" type="ORF">HNP47_000007</name>
</gene>
<keyword evidence="4 9" id="KW-0378">Hydrolase</keyword>
<dbReference type="SUPFAM" id="SSF48208">
    <property type="entry name" value="Six-hairpin glycosidases"/>
    <property type="match status" value="1"/>
</dbReference>
<dbReference type="Pfam" id="PF01270">
    <property type="entry name" value="Glyco_hydro_8"/>
    <property type="match status" value="1"/>
</dbReference>
<evidence type="ECO:0000313" key="11">
    <source>
        <dbReference type="Proteomes" id="UP000556201"/>
    </source>
</evidence>
<feature type="active site" description="Nucleophile" evidence="8">
    <location>
        <position position="116"/>
    </location>
</feature>
<keyword evidence="7 9" id="KW-0624">Polysaccharide degradation</keyword>
<evidence type="ECO:0000256" key="8">
    <source>
        <dbReference type="PROSITE-ProRule" id="PRU10058"/>
    </source>
</evidence>
<sequence>MSIQIDRRTLLAVAGLTAFAPTACAKDLKGSEWRSYKQRFVSPDGRVIDTGNGGVSHSEGQGFGMILAFAAEDRATFASMWSWTKTHLSRTDTGLLAWRFDPSQSDPVKDPNNATDGDLLIAWALLRAAGAWNMPEYAQESQSLRAAILREACTSHAGRRVLLPGRLGFLADNVAILNPSYYVWPALDAFARLEPLWNDVISDGADLIGVAAFGTWGLPTDWIQLDAAGLVQPAAGRPARFGFDAVRVPLYLQLSGRTAELGRFSRYWRETEKAGGWPAWIDVTSGAVAPYAASDGVKAIAFSTLDRNPSTPQSTEDYYSETLRLLTNLPLN</sequence>
<dbReference type="EMBL" id="JACHLJ010000001">
    <property type="protein sequence ID" value="MBB5770038.1"/>
    <property type="molecule type" value="Genomic_DNA"/>
</dbReference>
<keyword evidence="6 9" id="KW-0326">Glycosidase</keyword>
<evidence type="ECO:0000256" key="5">
    <source>
        <dbReference type="ARBA" id="ARBA00023001"/>
    </source>
</evidence>
<evidence type="ECO:0000256" key="9">
    <source>
        <dbReference type="RuleBase" id="RU361167"/>
    </source>
</evidence>
<dbReference type="GO" id="GO:0030245">
    <property type="term" value="P:cellulose catabolic process"/>
    <property type="evidence" value="ECO:0007669"/>
    <property type="project" value="UniProtKB-KW"/>
</dbReference>
<keyword evidence="3" id="KW-0732">Signal</keyword>
<dbReference type="AlphaFoldDB" id="A0A7W9L475"/>
<organism evidence="10 11">
    <name type="scientific">Brevundimonas vesicularis</name>
    <name type="common">Pseudomonas vesicularis</name>
    <dbReference type="NCBI Taxonomy" id="41276"/>
    <lineage>
        <taxon>Bacteria</taxon>
        <taxon>Pseudomonadati</taxon>
        <taxon>Pseudomonadota</taxon>
        <taxon>Alphaproteobacteria</taxon>
        <taxon>Caulobacterales</taxon>
        <taxon>Caulobacteraceae</taxon>
        <taxon>Brevundimonas</taxon>
    </lineage>
</organism>
<reference evidence="10 11" key="1">
    <citation type="submission" date="2020-08" db="EMBL/GenBank/DDBJ databases">
        <title>Functional genomics of gut bacteria from endangered species of beetles.</title>
        <authorList>
            <person name="Carlos-Shanley C."/>
        </authorList>
    </citation>
    <scope>NUCLEOTIDE SEQUENCE [LARGE SCALE GENOMIC DNA]</scope>
    <source>
        <strain evidence="10 11">S00192</strain>
    </source>
</reference>
<protein>
    <recommendedName>
        <fullName evidence="9">Glucanase</fullName>
        <ecNumber evidence="9">3.2.1.-</ecNumber>
    </recommendedName>
</protein>
<dbReference type="EC" id="3.2.1.-" evidence="9"/>
<dbReference type="InterPro" id="IPR012341">
    <property type="entry name" value="6hp_glycosidase-like_sf"/>
</dbReference>
<evidence type="ECO:0000256" key="3">
    <source>
        <dbReference type="ARBA" id="ARBA00022729"/>
    </source>
</evidence>
<dbReference type="Proteomes" id="UP000556201">
    <property type="component" value="Unassembled WGS sequence"/>
</dbReference>
<comment type="catalytic activity">
    <reaction evidence="1">
        <text>Endohydrolysis of (1-&gt;4)-beta-D-glucosidic linkages in cellulose, lichenin and cereal beta-D-glucans.</text>
        <dbReference type="EC" id="3.2.1.4"/>
    </reaction>
</comment>
<comment type="similarity">
    <text evidence="2 9">Belongs to the glycosyl hydrolase 8 (cellulase D) family.</text>
</comment>
<dbReference type="PROSITE" id="PS00812">
    <property type="entry name" value="GLYCOSYL_HYDROL_F8"/>
    <property type="match status" value="1"/>
</dbReference>